<organism evidence="2 3">
    <name type="scientific">Ascobolus immersus RN42</name>
    <dbReference type="NCBI Taxonomy" id="1160509"/>
    <lineage>
        <taxon>Eukaryota</taxon>
        <taxon>Fungi</taxon>
        <taxon>Dikarya</taxon>
        <taxon>Ascomycota</taxon>
        <taxon>Pezizomycotina</taxon>
        <taxon>Pezizomycetes</taxon>
        <taxon>Pezizales</taxon>
        <taxon>Ascobolaceae</taxon>
        <taxon>Ascobolus</taxon>
    </lineage>
</organism>
<evidence type="ECO:0000313" key="3">
    <source>
        <dbReference type="Proteomes" id="UP000275078"/>
    </source>
</evidence>
<proteinExistence type="predicted"/>
<evidence type="ECO:0000313" key="2">
    <source>
        <dbReference type="EMBL" id="RPA74198.1"/>
    </source>
</evidence>
<keyword evidence="3" id="KW-1185">Reference proteome</keyword>
<dbReference type="AlphaFoldDB" id="A0A3N4HNY5"/>
<dbReference type="EMBL" id="ML119797">
    <property type="protein sequence ID" value="RPA74198.1"/>
    <property type="molecule type" value="Genomic_DNA"/>
</dbReference>
<feature type="compositionally biased region" description="Polar residues" evidence="1">
    <location>
        <begin position="72"/>
        <end position="87"/>
    </location>
</feature>
<protein>
    <submittedName>
        <fullName evidence="2">Uncharacterized protein</fullName>
    </submittedName>
</protein>
<accession>A0A3N4HNY5</accession>
<sequence>MPKNNPPPTKLFVFGAADQTSKTAQFDFSARTTMDHHITEQQPPPLPAPSVEASFADSHGDNQTAEEGAIDSSGSQSDEAVSQTVPPQTDPPRPFECHLEASAHLADFVVCYQRMLLPEYPTRVRPLTDTRMQIGHGPRRPSKLFDVGDKFLAYEHEAGSIRVIRMGARPLEVNVNQPYLSKITSLVTQQRHFVYITITGSAVKRRSRKYDRDTTMDLDDDFMTSGRAVMKAECRANMSDEAILRAEVLILATSIRVSMAATLGLPYNQLFGHHGSI</sequence>
<name>A0A3N4HNY5_ASCIM</name>
<gene>
    <name evidence="2" type="ORF">BJ508DRAFT_313097</name>
</gene>
<evidence type="ECO:0000256" key="1">
    <source>
        <dbReference type="SAM" id="MobiDB-lite"/>
    </source>
</evidence>
<feature type="region of interest" description="Disordered" evidence="1">
    <location>
        <begin position="29"/>
        <end position="96"/>
    </location>
</feature>
<dbReference type="Proteomes" id="UP000275078">
    <property type="component" value="Unassembled WGS sequence"/>
</dbReference>
<reference evidence="2 3" key="1">
    <citation type="journal article" date="2018" name="Nat. Ecol. Evol.">
        <title>Pezizomycetes genomes reveal the molecular basis of ectomycorrhizal truffle lifestyle.</title>
        <authorList>
            <person name="Murat C."/>
            <person name="Payen T."/>
            <person name="Noel B."/>
            <person name="Kuo A."/>
            <person name="Morin E."/>
            <person name="Chen J."/>
            <person name="Kohler A."/>
            <person name="Krizsan K."/>
            <person name="Balestrini R."/>
            <person name="Da Silva C."/>
            <person name="Montanini B."/>
            <person name="Hainaut M."/>
            <person name="Levati E."/>
            <person name="Barry K.W."/>
            <person name="Belfiori B."/>
            <person name="Cichocki N."/>
            <person name="Clum A."/>
            <person name="Dockter R.B."/>
            <person name="Fauchery L."/>
            <person name="Guy J."/>
            <person name="Iotti M."/>
            <person name="Le Tacon F."/>
            <person name="Lindquist E.A."/>
            <person name="Lipzen A."/>
            <person name="Malagnac F."/>
            <person name="Mello A."/>
            <person name="Molinier V."/>
            <person name="Miyauchi S."/>
            <person name="Poulain J."/>
            <person name="Riccioni C."/>
            <person name="Rubini A."/>
            <person name="Sitrit Y."/>
            <person name="Splivallo R."/>
            <person name="Traeger S."/>
            <person name="Wang M."/>
            <person name="Zifcakova L."/>
            <person name="Wipf D."/>
            <person name="Zambonelli A."/>
            <person name="Paolocci F."/>
            <person name="Nowrousian M."/>
            <person name="Ottonello S."/>
            <person name="Baldrian P."/>
            <person name="Spatafora J.W."/>
            <person name="Henrissat B."/>
            <person name="Nagy L.G."/>
            <person name="Aury J.M."/>
            <person name="Wincker P."/>
            <person name="Grigoriev I.V."/>
            <person name="Bonfante P."/>
            <person name="Martin F.M."/>
        </authorList>
    </citation>
    <scope>NUCLEOTIDE SEQUENCE [LARGE SCALE GENOMIC DNA]</scope>
    <source>
        <strain evidence="2 3">RN42</strain>
    </source>
</reference>